<feature type="transmembrane region" description="Helical" evidence="9">
    <location>
        <begin position="203"/>
        <end position="222"/>
    </location>
</feature>
<dbReference type="OrthoDB" id="9769115at2"/>
<keyword evidence="7 9" id="KW-0472">Membrane</keyword>
<dbReference type="GO" id="GO:0008233">
    <property type="term" value="F:peptidase activity"/>
    <property type="evidence" value="ECO:0007669"/>
    <property type="project" value="InterPro"/>
</dbReference>
<evidence type="ECO:0000256" key="6">
    <source>
        <dbReference type="ARBA" id="ARBA00022989"/>
    </source>
</evidence>
<dbReference type="GO" id="GO:0016887">
    <property type="term" value="F:ATP hydrolysis activity"/>
    <property type="evidence" value="ECO:0007669"/>
    <property type="project" value="InterPro"/>
</dbReference>
<evidence type="ECO:0000256" key="5">
    <source>
        <dbReference type="ARBA" id="ARBA00022927"/>
    </source>
</evidence>
<dbReference type="InterPro" id="IPR017871">
    <property type="entry name" value="ABC_transporter-like_CS"/>
</dbReference>
<dbReference type="PROSITE" id="PS00211">
    <property type="entry name" value="ABC_TRANSPORTER_1"/>
    <property type="match status" value="1"/>
</dbReference>
<dbReference type="SMART" id="SM00382">
    <property type="entry name" value="AAA"/>
    <property type="match status" value="1"/>
</dbReference>
<feature type="domain" description="ABC transmembrane type-1" evidence="11">
    <location>
        <begin position="169"/>
        <end position="450"/>
    </location>
</feature>
<keyword evidence="4" id="KW-0067">ATP-binding</keyword>
<dbReference type="RefSeq" id="WP_147053333.1">
    <property type="nucleotide sequence ID" value="NZ_CP042437.1"/>
</dbReference>
<evidence type="ECO:0000256" key="1">
    <source>
        <dbReference type="ARBA" id="ARBA00004651"/>
    </source>
</evidence>
<organism evidence="13 14">
    <name type="scientific">Mucilaginibacter ginsenosidivorax</name>
    <dbReference type="NCBI Taxonomy" id="862126"/>
    <lineage>
        <taxon>Bacteria</taxon>
        <taxon>Pseudomonadati</taxon>
        <taxon>Bacteroidota</taxon>
        <taxon>Sphingobacteriia</taxon>
        <taxon>Sphingobacteriales</taxon>
        <taxon>Sphingobacteriaceae</taxon>
        <taxon>Mucilaginibacter</taxon>
    </lineage>
</organism>
<dbReference type="PROSITE" id="PS50893">
    <property type="entry name" value="ABC_TRANSPORTER_2"/>
    <property type="match status" value="1"/>
</dbReference>
<keyword evidence="3" id="KW-0547">Nucleotide-binding</keyword>
<dbReference type="InterPro" id="IPR003593">
    <property type="entry name" value="AAA+_ATPase"/>
</dbReference>
<dbReference type="GO" id="GO:0006508">
    <property type="term" value="P:proteolysis"/>
    <property type="evidence" value="ECO:0007669"/>
    <property type="project" value="InterPro"/>
</dbReference>
<dbReference type="Pfam" id="PF03412">
    <property type="entry name" value="Peptidase_C39"/>
    <property type="match status" value="1"/>
</dbReference>
<dbReference type="InterPro" id="IPR039421">
    <property type="entry name" value="Type_1_exporter"/>
</dbReference>
<dbReference type="SUPFAM" id="SSF52540">
    <property type="entry name" value="P-loop containing nucleoside triphosphate hydrolases"/>
    <property type="match status" value="1"/>
</dbReference>
<dbReference type="Pfam" id="PF00005">
    <property type="entry name" value="ABC_tran"/>
    <property type="match status" value="1"/>
</dbReference>
<dbReference type="PANTHER" id="PTHR24221:SF654">
    <property type="entry name" value="ATP-BINDING CASSETTE SUB-FAMILY B MEMBER 6"/>
    <property type="match status" value="1"/>
</dbReference>
<dbReference type="PROSITE" id="PS50990">
    <property type="entry name" value="PEPTIDASE_C39"/>
    <property type="match status" value="1"/>
</dbReference>
<keyword evidence="14" id="KW-1185">Reference proteome</keyword>
<dbReference type="InterPro" id="IPR011527">
    <property type="entry name" value="ABC1_TM_dom"/>
</dbReference>
<dbReference type="SUPFAM" id="SSF90123">
    <property type="entry name" value="ABC transporter transmembrane region"/>
    <property type="match status" value="1"/>
</dbReference>
<feature type="transmembrane region" description="Helical" evidence="9">
    <location>
        <begin position="165"/>
        <end position="188"/>
    </location>
</feature>
<dbReference type="Proteomes" id="UP000321362">
    <property type="component" value="Chromosome"/>
</dbReference>
<proteinExistence type="predicted"/>
<dbReference type="GO" id="GO:0005524">
    <property type="term" value="F:ATP binding"/>
    <property type="evidence" value="ECO:0007669"/>
    <property type="project" value="UniProtKB-KW"/>
</dbReference>
<dbReference type="GO" id="GO:0015031">
    <property type="term" value="P:protein transport"/>
    <property type="evidence" value="ECO:0007669"/>
    <property type="project" value="UniProtKB-KW"/>
</dbReference>
<dbReference type="CDD" id="cd18570">
    <property type="entry name" value="ABC_6TM_PCAT1_LagD_like"/>
    <property type="match status" value="1"/>
</dbReference>
<protein>
    <submittedName>
        <fullName evidence="13">Peptidase domain-containing ABC transporter</fullName>
    </submittedName>
</protein>
<dbReference type="GO" id="GO:0005886">
    <property type="term" value="C:plasma membrane"/>
    <property type="evidence" value="ECO:0007669"/>
    <property type="project" value="UniProtKB-SubCell"/>
</dbReference>
<keyword evidence="5" id="KW-0653">Protein transport</keyword>
<evidence type="ECO:0000313" key="14">
    <source>
        <dbReference type="Proteomes" id="UP000321362"/>
    </source>
</evidence>
<sequence>MNKKIRKSFTKQHDQSDCAVACLLSVVRYYNGDDSFENIRQISGTSVQGTTMLGLYRASQSLGFNAEAFEVDDIAEIKKNDGPCILHVLVDGYLEHYIVLYQYGPSGFLIGDPAKGVSEISEAELLKIWQKKYMLRLSCNEAFNERKTKRGSKLAWIRGLIDDDLTLLFATAFMGLIIAALSLCMPILSQKLIDNVLPEHNTFKLSISLILATILLVTKSGVNYLRSVMLLKQGVAFNNRITNKFYSLLLSLPKNFFANRKTGDLISRLNDTYRIQQTISFLAGSVVIDLLIVIVSVFYVFNFGVVIALCTLASIPLSFALSNIYSDKILAGQTDVMKAYARNDSNYIDSIQGIEVIKMSGLEKGFSRVTQNFFKMFQSELYKLGITKTRLNWWSEIIGIVLLMTILTCSSLLVISHQLKIGELMAILTVTSGIISAVVRLAMSNIQIQEAKVAFNRMYEFVYLEGEQSLNPDSGAVKGGSINSIVIKDISFRFIGRPKLLDKVSFELNKGQIFVILGKTGSGKSTIFQILQKFAFIESGQITIDGHDLNAYDNASWRSNVAVVPQDIKFFNCNLLQNIALNFDIQEPGPDLTYLQEEMVKVYKFCVEYGFDKYFSLFPQGYGTLLGEDGVSLSGGQRQLVAFARALYRQPQLLLLDEATASMDSETESFIIKLLDNLKQKMLIAMITHNIGLAESLGPIYNIDQKKYLIKADVVI</sequence>
<dbReference type="InterPro" id="IPR003439">
    <property type="entry name" value="ABC_transporter-like_ATP-bd"/>
</dbReference>
<accession>A0A5B8VZW5</accession>
<dbReference type="Gene3D" id="3.40.50.300">
    <property type="entry name" value="P-loop containing nucleotide triphosphate hydrolases"/>
    <property type="match status" value="1"/>
</dbReference>
<evidence type="ECO:0000259" key="11">
    <source>
        <dbReference type="PROSITE" id="PS50929"/>
    </source>
</evidence>
<dbReference type="Gene3D" id="3.90.70.10">
    <property type="entry name" value="Cysteine proteinases"/>
    <property type="match status" value="1"/>
</dbReference>
<evidence type="ECO:0000256" key="3">
    <source>
        <dbReference type="ARBA" id="ARBA00022741"/>
    </source>
</evidence>
<evidence type="ECO:0000259" key="10">
    <source>
        <dbReference type="PROSITE" id="PS50893"/>
    </source>
</evidence>
<evidence type="ECO:0000256" key="8">
    <source>
        <dbReference type="ARBA" id="ARBA00043264"/>
    </source>
</evidence>
<dbReference type="InterPro" id="IPR005074">
    <property type="entry name" value="Peptidase_C39"/>
</dbReference>
<dbReference type="GO" id="GO:0140359">
    <property type="term" value="F:ABC-type transporter activity"/>
    <property type="evidence" value="ECO:0007669"/>
    <property type="project" value="InterPro"/>
</dbReference>
<dbReference type="EMBL" id="CP042437">
    <property type="protein sequence ID" value="QEC76152.1"/>
    <property type="molecule type" value="Genomic_DNA"/>
</dbReference>
<evidence type="ECO:0000256" key="2">
    <source>
        <dbReference type="ARBA" id="ARBA00022692"/>
    </source>
</evidence>
<dbReference type="Pfam" id="PF00664">
    <property type="entry name" value="ABC_membrane"/>
    <property type="match status" value="1"/>
</dbReference>
<keyword evidence="8" id="KW-0080">Bacteriocin transport</keyword>
<dbReference type="CDD" id="cd03228">
    <property type="entry name" value="ABCC_MRP_Like"/>
    <property type="match status" value="1"/>
</dbReference>
<feature type="domain" description="ABC transporter" evidence="10">
    <location>
        <begin position="485"/>
        <end position="716"/>
    </location>
</feature>
<dbReference type="AlphaFoldDB" id="A0A5B8VZW5"/>
<reference evidence="13 14" key="1">
    <citation type="journal article" date="2013" name="J. Microbiol.">
        <title>Mucilaginibacter ginsenosidivorax sp. nov., with ginsenoside converting activity isolated from sediment.</title>
        <authorList>
            <person name="Kim J.K."/>
            <person name="Choi T.E."/>
            <person name="Liu Q.M."/>
            <person name="Park H.Y."/>
            <person name="Yi T.H."/>
            <person name="Yoon M.H."/>
            <person name="Kim S.C."/>
            <person name="Im W.T."/>
        </authorList>
    </citation>
    <scope>NUCLEOTIDE SEQUENCE [LARGE SCALE GENOMIC DNA]</scope>
    <source>
        <strain evidence="13 14">KHI28</strain>
    </source>
</reference>
<name>A0A5B8VZW5_9SPHI</name>
<feature type="domain" description="Peptidase C39" evidence="12">
    <location>
        <begin position="12"/>
        <end position="136"/>
    </location>
</feature>
<dbReference type="Gene3D" id="1.20.1560.10">
    <property type="entry name" value="ABC transporter type 1, transmembrane domain"/>
    <property type="match status" value="1"/>
</dbReference>
<dbReference type="InterPro" id="IPR027417">
    <property type="entry name" value="P-loop_NTPase"/>
</dbReference>
<dbReference type="PROSITE" id="PS50929">
    <property type="entry name" value="ABC_TM1F"/>
    <property type="match status" value="1"/>
</dbReference>
<evidence type="ECO:0000313" key="13">
    <source>
        <dbReference type="EMBL" id="QEC76152.1"/>
    </source>
</evidence>
<dbReference type="KEGG" id="mgk:FSB76_09430"/>
<evidence type="ECO:0000256" key="4">
    <source>
        <dbReference type="ARBA" id="ARBA00022840"/>
    </source>
</evidence>
<dbReference type="GO" id="GO:0043213">
    <property type="term" value="P:bacteriocin transport"/>
    <property type="evidence" value="ECO:0007669"/>
    <property type="project" value="UniProtKB-KW"/>
</dbReference>
<feature type="transmembrane region" description="Helical" evidence="9">
    <location>
        <begin position="393"/>
        <end position="415"/>
    </location>
</feature>
<gene>
    <name evidence="13" type="ORF">FSB76_09430</name>
</gene>
<feature type="transmembrane region" description="Helical" evidence="9">
    <location>
        <begin position="305"/>
        <end position="325"/>
    </location>
</feature>
<evidence type="ECO:0000256" key="9">
    <source>
        <dbReference type="SAM" id="Phobius"/>
    </source>
</evidence>
<dbReference type="InterPro" id="IPR036640">
    <property type="entry name" value="ABC1_TM_sf"/>
</dbReference>
<comment type="subcellular location">
    <subcellularLocation>
        <location evidence="1">Cell membrane</location>
        <topology evidence="1">Multi-pass membrane protein</topology>
    </subcellularLocation>
</comment>
<dbReference type="GO" id="GO:0034040">
    <property type="term" value="F:ATPase-coupled lipid transmembrane transporter activity"/>
    <property type="evidence" value="ECO:0007669"/>
    <property type="project" value="TreeGrafter"/>
</dbReference>
<dbReference type="PANTHER" id="PTHR24221">
    <property type="entry name" value="ATP-BINDING CASSETTE SUB-FAMILY B"/>
    <property type="match status" value="1"/>
</dbReference>
<keyword evidence="6 9" id="KW-1133">Transmembrane helix</keyword>
<feature type="transmembrane region" description="Helical" evidence="9">
    <location>
        <begin position="278"/>
        <end position="299"/>
    </location>
</feature>
<keyword evidence="5" id="KW-0813">Transport</keyword>
<evidence type="ECO:0000259" key="12">
    <source>
        <dbReference type="PROSITE" id="PS50990"/>
    </source>
</evidence>
<evidence type="ECO:0000256" key="7">
    <source>
        <dbReference type="ARBA" id="ARBA00023136"/>
    </source>
</evidence>
<keyword evidence="2 9" id="KW-0812">Transmembrane</keyword>